<feature type="transmembrane region" description="Helical" evidence="6">
    <location>
        <begin position="170"/>
        <end position="190"/>
    </location>
</feature>
<feature type="transmembrane region" description="Helical" evidence="6">
    <location>
        <begin position="141"/>
        <end position="158"/>
    </location>
</feature>
<evidence type="ECO:0000256" key="2">
    <source>
        <dbReference type="ARBA" id="ARBA00022692"/>
    </source>
</evidence>
<dbReference type="EMBL" id="CP041694">
    <property type="protein sequence ID" value="QDP76140.1"/>
    <property type="molecule type" value="Genomic_DNA"/>
</dbReference>
<feature type="transmembrane region" description="Helical" evidence="6">
    <location>
        <begin position="334"/>
        <end position="353"/>
    </location>
</feature>
<feature type="transmembrane region" description="Helical" evidence="6">
    <location>
        <begin position="397"/>
        <end position="420"/>
    </location>
</feature>
<keyword evidence="2 6" id="KW-0812">Transmembrane</keyword>
<dbReference type="Proteomes" id="UP000319068">
    <property type="component" value="Chromosome"/>
</dbReference>
<feature type="transmembrane region" description="Helical" evidence="6">
    <location>
        <begin position="196"/>
        <end position="215"/>
    </location>
</feature>
<dbReference type="Gene3D" id="1.20.1250.20">
    <property type="entry name" value="MFS general substrate transporter like domains"/>
    <property type="match status" value="1"/>
</dbReference>
<dbReference type="InterPro" id="IPR020846">
    <property type="entry name" value="MFS_dom"/>
</dbReference>
<dbReference type="SUPFAM" id="SSF103473">
    <property type="entry name" value="MFS general substrate transporter"/>
    <property type="match status" value="1"/>
</dbReference>
<protein>
    <submittedName>
        <fullName evidence="8">MFS transporter</fullName>
    </submittedName>
</protein>
<feature type="transmembrane region" description="Helical" evidence="6">
    <location>
        <begin position="80"/>
        <end position="99"/>
    </location>
</feature>
<sequence length="501" mass="51369">MASSRRGVPQAARSPWSLGRDGSGTESYGGSVTVQQRVLVVAVLASFVSFLDGSVVNVALPAISAELTTGPVTGLALQQWVVDAYMITLGALILLAGSLSDVHGRRRIMAIGLVGFAVTSVACALAPDGLVLVVARGLQGVAGALLVPSSLAMIISTFDGERQARAIGSWTAWTSTASLVGPLLGGILIDAISWRWVFWINVLPVAVTLWLLRGVPRSAAEEPGAAAGPGGRRRIDTLGATLAAVGLAGTVFALIEQGRFGWASPVVWGPFAVGVVCLAAFVGWERRAPDPMLPPRLFRVRNFAWGNLATAAIYGALYFGGFVVTLFLQQVGGYSATAAGLAQLPVTLVLLALSTRFGALAGRYGPRLFMTLGPIVGGAGYLLLLTTTDDAVYVTQVLPGLVLFGLGLAMTVAPLTSAILGSIPAADAGIGSAVNNAVSRVAGLVVIAFAGVIVGGVLDLDGFHRSLLVTAALLVLGGVLSWVGIRNDRVRAADAGEAQSG</sequence>
<feature type="transmembrane region" description="Helical" evidence="6">
    <location>
        <begin position="111"/>
        <end position="135"/>
    </location>
</feature>
<feature type="transmembrane region" description="Helical" evidence="6">
    <location>
        <begin position="441"/>
        <end position="460"/>
    </location>
</feature>
<evidence type="ECO:0000256" key="3">
    <source>
        <dbReference type="ARBA" id="ARBA00022989"/>
    </source>
</evidence>
<accession>A0ABX5XD34</accession>
<feature type="transmembrane region" description="Helical" evidence="6">
    <location>
        <begin position="38"/>
        <end position="60"/>
    </location>
</feature>
<feature type="transmembrane region" description="Helical" evidence="6">
    <location>
        <begin position="267"/>
        <end position="284"/>
    </location>
</feature>
<proteinExistence type="predicted"/>
<keyword evidence="4 6" id="KW-0472">Membrane</keyword>
<dbReference type="PRINTS" id="PR01036">
    <property type="entry name" value="TCRTETB"/>
</dbReference>
<dbReference type="CDD" id="cd17321">
    <property type="entry name" value="MFS_MMR_MDR_like"/>
    <property type="match status" value="1"/>
</dbReference>
<dbReference type="PANTHER" id="PTHR42718:SF42">
    <property type="entry name" value="EXPORT PROTEIN"/>
    <property type="match status" value="1"/>
</dbReference>
<feature type="region of interest" description="Disordered" evidence="5">
    <location>
        <begin position="1"/>
        <end position="22"/>
    </location>
</feature>
<name>A0ABX5XD34_CELCE</name>
<dbReference type="InterPro" id="IPR036259">
    <property type="entry name" value="MFS_trans_sf"/>
</dbReference>
<dbReference type="PANTHER" id="PTHR42718">
    <property type="entry name" value="MAJOR FACILITATOR SUPERFAMILY MULTIDRUG TRANSPORTER MFSC"/>
    <property type="match status" value="1"/>
</dbReference>
<gene>
    <name evidence="8" type="ORF">FOG94_14390</name>
</gene>
<feature type="transmembrane region" description="Helical" evidence="6">
    <location>
        <begin position="365"/>
        <end position="385"/>
    </location>
</feature>
<evidence type="ECO:0000313" key="9">
    <source>
        <dbReference type="Proteomes" id="UP000319068"/>
    </source>
</evidence>
<evidence type="ECO:0000256" key="1">
    <source>
        <dbReference type="ARBA" id="ARBA00004651"/>
    </source>
</evidence>
<organism evidence="8 9">
    <name type="scientific">Cellulosimicrobium cellulans</name>
    <name type="common">Arthrobacter luteus</name>
    <dbReference type="NCBI Taxonomy" id="1710"/>
    <lineage>
        <taxon>Bacteria</taxon>
        <taxon>Bacillati</taxon>
        <taxon>Actinomycetota</taxon>
        <taxon>Actinomycetes</taxon>
        <taxon>Micrococcales</taxon>
        <taxon>Promicromonosporaceae</taxon>
        <taxon>Cellulosimicrobium</taxon>
    </lineage>
</organism>
<evidence type="ECO:0000256" key="5">
    <source>
        <dbReference type="SAM" id="MobiDB-lite"/>
    </source>
</evidence>
<dbReference type="Gene3D" id="1.20.1720.10">
    <property type="entry name" value="Multidrug resistance protein D"/>
    <property type="match status" value="1"/>
</dbReference>
<evidence type="ECO:0000313" key="8">
    <source>
        <dbReference type="EMBL" id="QDP76140.1"/>
    </source>
</evidence>
<reference evidence="8 9" key="1">
    <citation type="submission" date="2019-07" db="EMBL/GenBank/DDBJ databases">
        <title>Complete Genome Sequence and Methylome Analysis of Arthrobacter luteus NEB113.</title>
        <authorList>
            <person name="Fomenkov A."/>
            <person name="Anton B.P."/>
            <person name="Vincze T."/>
            <person name="Roberts R.J."/>
        </authorList>
    </citation>
    <scope>NUCLEOTIDE SEQUENCE [LARGE SCALE GENOMIC DNA]</scope>
    <source>
        <strain evidence="8 9">NEB113</strain>
    </source>
</reference>
<feature type="domain" description="Major facilitator superfamily (MFS) profile" evidence="7">
    <location>
        <begin position="38"/>
        <end position="489"/>
    </location>
</feature>
<keyword evidence="3 6" id="KW-1133">Transmembrane helix</keyword>
<feature type="transmembrane region" description="Helical" evidence="6">
    <location>
        <begin position="235"/>
        <end position="255"/>
    </location>
</feature>
<dbReference type="InterPro" id="IPR011701">
    <property type="entry name" value="MFS"/>
</dbReference>
<evidence type="ECO:0000256" key="6">
    <source>
        <dbReference type="SAM" id="Phobius"/>
    </source>
</evidence>
<dbReference type="PROSITE" id="PS50850">
    <property type="entry name" value="MFS"/>
    <property type="match status" value="1"/>
</dbReference>
<evidence type="ECO:0000259" key="7">
    <source>
        <dbReference type="PROSITE" id="PS50850"/>
    </source>
</evidence>
<comment type="subcellular location">
    <subcellularLocation>
        <location evidence="1">Cell membrane</location>
        <topology evidence="1">Multi-pass membrane protein</topology>
    </subcellularLocation>
</comment>
<dbReference type="Pfam" id="PF07690">
    <property type="entry name" value="MFS_1"/>
    <property type="match status" value="1"/>
</dbReference>
<keyword evidence="9" id="KW-1185">Reference proteome</keyword>
<feature type="transmembrane region" description="Helical" evidence="6">
    <location>
        <begin position="466"/>
        <end position="485"/>
    </location>
</feature>
<feature type="transmembrane region" description="Helical" evidence="6">
    <location>
        <begin position="305"/>
        <end position="328"/>
    </location>
</feature>
<evidence type="ECO:0000256" key="4">
    <source>
        <dbReference type="ARBA" id="ARBA00023136"/>
    </source>
</evidence>